<gene>
    <name evidence="10" type="primary">ydcV_1</name>
    <name evidence="10" type="ORF">WY13_00232</name>
</gene>
<evidence type="ECO:0000256" key="7">
    <source>
        <dbReference type="ARBA" id="ARBA00023136"/>
    </source>
</evidence>
<protein>
    <submittedName>
        <fullName evidence="10">Inner membrane ABC transporter permease protein YdcV</fullName>
    </submittedName>
</protein>
<comment type="caution">
    <text evidence="10">The sequence shown here is derived from an EMBL/GenBank/DDBJ whole genome shotgun (WGS) entry which is preliminary data.</text>
</comment>
<feature type="transmembrane region" description="Helical" evidence="8">
    <location>
        <begin position="129"/>
        <end position="154"/>
    </location>
</feature>
<evidence type="ECO:0000256" key="4">
    <source>
        <dbReference type="ARBA" id="ARBA00022475"/>
    </source>
</evidence>
<dbReference type="InterPro" id="IPR000515">
    <property type="entry name" value="MetI-like"/>
</dbReference>
<dbReference type="AlphaFoldDB" id="A0A166SG36"/>
<evidence type="ECO:0000256" key="8">
    <source>
        <dbReference type="RuleBase" id="RU363032"/>
    </source>
</evidence>
<keyword evidence="3 8" id="KW-0813">Transport</keyword>
<feature type="domain" description="ABC transmembrane type-1" evidence="9">
    <location>
        <begin position="63"/>
        <end position="251"/>
    </location>
</feature>
<feature type="transmembrane region" description="Helical" evidence="8">
    <location>
        <begin position="175"/>
        <end position="200"/>
    </location>
</feature>
<keyword evidence="4" id="KW-1003">Cell membrane</keyword>
<dbReference type="CDD" id="cd06261">
    <property type="entry name" value="TM_PBP2"/>
    <property type="match status" value="1"/>
</dbReference>
<sequence>MINKILKRTSVLYIVLVFIFLYLPIAVVVVYSFNSAKTGAAWNGTTINWYKQLFDDSNVIVAFKNSLTIAVISTIVSSIIGTIGAVGLYKYKFKGKSAVEGLLNITIVIPEIIMGIALLVYFSQIGLTLGIGTLVLAHATFSIPFVFIIVRSRLAGFDLSMEDAAMDLGANRLKVFTSITLPLILPGIFSGAMIAFVLSFDDVIINFFVSGAESTTLPIKIFSMLKFGLSPEINALCTLMLLVTFVILASAQIIKLIGIKKV</sequence>
<dbReference type="Gene3D" id="1.10.3720.10">
    <property type="entry name" value="MetI-like"/>
    <property type="match status" value="1"/>
</dbReference>
<dbReference type="Pfam" id="PF00528">
    <property type="entry name" value="BPD_transp_1"/>
    <property type="match status" value="1"/>
</dbReference>
<dbReference type="EMBL" id="LITT01000002">
    <property type="protein sequence ID" value="OAA92143.1"/>
    <property type="molecule type" value="Genomic_DNA"/>
</dbReference>
<dbReference type="PATRIC" id="fig|1538.10.peg.716"/>
<dbReference type="PANTHER" id="PTHR43848">
    <property type="entry name" value="PUTRESCINE TRANSPORT SYSTEM PERMEASE PROTEIN POTI"/>
    <property type="match status" value="1"/>
</dbReference>
<feature type="transmembrane region" description="Helical" evidence="8">
    <location>
        <begin position="67"/>
        <end position="89"/>
    </location>
</feature>
<name>A0A166SG36_9CLOT</name>
<feature type="transmembrane region" description="Helical" evidence="8">
    <location>
        <begin position="101"/>
        <end position="123"/>
    </location>
</feature>
<evidence type="ECO:0000256" key="1">
    <source>
        <dbReference type="ARBA" id="ARBA00004651"/>
    </source>
</evidence>
<evidence type="ECO:0000259" key="9">
    <source>
        <dbReference type="PROSITE" id="PS50928"/>
    </source>
</evidence>
<proteinExistence type="inferred from homology"/>
<dbReference type="GO" id="GO:0005886">
    <property type="term" value="C:plasma membrane"/>
    <property type="evidence" value="ECO:0007669"/>
    <property type="project" value="UniProtKB-SubCell"/>
</dbReference>
<dbReference type="GO" id="GO:0055085">
    <property type="term" value="P:transmembrane transport"/>
    <property type="evidence" value="ECO:0007669"/>
    <property type="project" value="InterPro"/>
</dbReference>
<evidence type="ECO:0000256" key="5">
    <source>
        <dbReference type="ARBA" id="ARBA00022692"/>
    </source>
</evidence>
<evidence type="ECO:0000256" key="3">
    <source>
        <dbReference type="ARBA" id="ARBA00022448"/>
    </source>
</evidence>
<comment type="similarity">
    <text evidence="2">Belongs to the binding-protein-dependent transport system permease family. CysTW subfamily.</text>
</comment>
<comment type="subcellular location">
    <subcellularLocation>
        <location evidence="1 8">Cell membrane</location>
        <topology evidence="1 8">Multi-pass membrane protein</topology>
    </subcellularLocation>
</comment>
<accession>A0A166SG36</accession>
<dbReference type="InterPro" id="IPR051789">
    <property type="entry name" value="Bact_Polyamine_Transport"/>
</dbReference>
<dbReference type="PANTHER" id="PTHR43848:SF2">
    <property type="entry name" value="PUTRESCINE TRANSPORT SYSTEM PERMEASE PROTEIN POTI"/>
    <property type="match status" value="1"/>
</dbReference>
<keyword evidence="5 8" id="KW-0812">Transmembrane</keyword>
<dbReference type="InterPro" id="IPR035906">
    <property type="entry name" value="MetI-like_sf"/>
</dbReference>
<feature type="transmembrane region" description="Helical" evidence="8">
    <location>
        <begin position="12"/>
        <end position="33"/>
    </location>
</feature>
<evidence type="ECO:0000256" key="6">
    <source>
        <dbReference type="ARBA" id="ARBA00022989"/>
    </source>
</evidence>
<keyword evidence="7 8" id="KW-0472">Membrane</keyword>
<dbReference type="RefSeq" id="WP_063553880.1">
    <property type="nucleotide sequence ID" value="NZ_LITT01000002.1"/>
</dbReference>
<dbReference type="Proteomes" id="UP000077407">
    <property type="component" value="Unassembled WGS sequence"/>
</dbReference>
<organism evidence="10 11">
    <name type="scientific">Clostridium ljungdahlii</name>
    <dbReference type="NCBI Taxonomy" id="1538"/>
    <lineage>
        <taxon>Bacteria</taxon>
        <taxon>Bacillati</taxon>
        <taxon>Bacillota</taxon>
        <taxon>Clostridia</taxon>
        <taxon>Eubacteriales</taxon>
        <taxon>Clostridiaceae</taxon>
        <taxon>Clostridium</taxon>
    </lineage>
</organism>
<dbReference type="SUPFAM" id="SSF161098">
    <property type="entry name" value="MetI-like"/>
    <property type="match status" value="1"/>
</dbReference>
<evidence type="ECO:0000313" key="10">
    <source>
        <dbReference type="EMBL" id="OAA92143.1"/>
    </source>
</evidence>
<dbReference type="PROSITE" id="PS50928">
    <property type="entry name" value="ABC_TM1"/>
    <property type="match status" value="1"/>
</dbReference>
<feature type="transmembrane region" description="Helical" evidence="8">
    <location>
        <begin position="233"/>
        <end position="254"/>
    </location>
</feature>
<evidence type="ECO:0000256" key="2">
    <source>
        <dbReference type="ARBA" id="ARBA00007069"/>
    </source>
</evidence>
<evidence type="ECO:0000313" key="11">
    <source>
        <dbReference type="Proteomes" id="UP000077407"/>
    </source>
</evidence>
<dbReference type="OrthoDB" id="9782004at2"/>
<keyword evidence="6 8" id="KW-1133">Transmembrane helix</keyword>
<reference evidence="10 11" key="1">
    <citation type="journal article" date="2015" name="Biotechnol. Bioeng.">
        <title>Genome sequence and phenotypic characterization of Caulobacter segnis.</title>
        <authorList>
            <person name="Patel S."/>
            <person name="Fletcher B."/>
            <person name="Scott D.C."/>
            <person name="Ely B."/>
        </authorList>
    </citation>
    <scope>NUCLEOTIDE SEQUENCE [LARGE SCALE GENOMIC DNA]</scope>
    <source>
        <strain evidence="10 11">ERI-2</strain>
    </source>
</reference>